<organism evidence="2 3">
    <name type="scientific">Rheinheimera nanhaiensis E407-8</name>
    <dbReference type="NCBI Taxonomy" id="562729"/>
    <lineage>
        <taxon>Bacteria</taxon>
        <taxon>Pseudomonadati</taxon>
        <taxon>Pseudomonadota</taxon>
        <taxon>Gammaproteobacteria</taxon>
        <taxon>Chromatiales</taxon>
        <taxon>Chromatiaceae</taxon>
        <taxon>Rheinheimera</taxon>
    </lineage>
</organism>
<dbReference type="AlphaFoldDB" id="I1DTV3"/>
<evidence type="ECO:0000256" key="1">
    <source>
        <dbReference type="SAM" id="SignalP"/>
    </source>
</evidence>
<keyword evidence="3" id="KW-1185">Reference proteome</keyword>
<evidence type="ECO:0008006" key="4">
    <source>
        <dbReference type="Google" id="ProtNLM"/>
    </source>
</evidence>
<sequence>MKQLLSAICLLCSLLPVSAQQNPDQITVFFPAFGGDTTLGRNVSTVLSLQLAQTSRKAPWPDNPDKLDFGRGIIKWSPDSLSLTQQDVAIRTAQQAKLLAQMVVLGSTQRFGSNVVVEVEVLLPRYQAAYPGCSSNSRLPCDYRKQHLELWPLRCQQHSLYTPLPRRRYHMAGIVLDDDVVKKFRAVKGLPITAALNTTQVIGHTGDDLQFLEFNRHLNNAPTKLRSQGVEGYVSLPKISAKNSEFADMAGGLLQLFRGDWQAAHSSFSRVIANPVTRVPLKIDAYLLRGMAQFRQGGNGLADINTAAALAPYDAGAARYQLTAMLLAARPAAEITQTLADKRFLFDTDDDWLLAFDRLLQCRGSSG</sequence>
<proteinExistence type="predicted"/>
<dbReference type="OrthoDB" id="7056343at2"/>
<evidence type="ECO:0000313" key="3">
    <source>
        <dbReference type="Proteomes" id="UP000004374"/>
    </source>
</evidence>
<dbReference type="EMBL" id="BAFK01000002">
    <property type="protein sequence ID" value="GAB57481.1"/>
    <property type="molecule type" value="Genomic_DNA"/>
</dbReference>
<keyword evidence="1" id="KW-0732">Signal</keyword>
<reference evidence="2 3" key="1">
    <citation type="journal article" date="2012" name="J. Bacteriol.">
        <title>Genome Sequence of the Protease-Producing Bacterium Rheinheimera nanhaiensis E407-8T, Isolated from Deep-Sea Sediment of the South China Sea.</title>
        <authorList>
            <person name="Zhang X.-Y."/>
            <person name="Zhang Y.-J."/>
            <person name="Qin Q.-L."/>
            <person name="Xie B.-B."/>
            <person name="Chen X.-L."/>
            <person name="Zhou B.-C."/>
            <person name="Zhang Y.-Z."/>
        </authorList>
    </citation>
    <scope>NUCLEOTIDE SEQUENCE [LARGE SCALE GENOMIC DNA]</scope>
    <source>
        <strain evidence="2 3">E407-8</strain>
    </source>
</reference>
<dbReference type="RefSeq" id="WP_008218321.1">
    <property type="nucleotide sequence ID" value="NZ_BAFK01000002.1"/>
</dbReference>
<dbReference type="Proteomes" id="UP000004374">
    <property type="component" value="Unassembled WGS sequence"/>
</dbReference>
<feature type="signal peptide" evidence="1">
    <location>
        <begin position="1"/>
        <end position="19"/>
    </location>
</feature>
<protein>
    <recommendedName>
        <fullName evidence="4">Tetratricopeptide repeat protein</fullName>
    </recommendedName>
</protein>
<name>I1DTV3_9GAMM</name>
<feature type="chain" id="PRO_5003638574" description="Tetratricopeptide repeat protein" evidence="1">
    <location>
        <begin position="20"/>
        <end position="367"/>
    </location>
</feature>
<comment type="caution">
    <text evidence="2">The sequence shown here is derived from an EMBL/GenBank/DDBJ whole genome shotgun (WGS) entry which is preliminary data.</text>
</comment>
<accession>I1DTV3</accession>
<gene>
    <name evidence="2" type="ORF">RNAN_0449</name>
</gene>
<evidence type="ECO:0000313" key="2">
    <source>
        <dbReference type="EMBL" id="GAB57481.1"/>
    </source>
</evidence>
<dbReference type="STRING" id="562729.RNAN_0449"/>